<keyword evidence="4" id="KW-1185">Reference proteome</keyword>
<dbReference type="InterPro" id="IPR005064">
    <property type="entry name" value="BUG"/>
</dbReference>
<dbReference type="PROSITE" id="PS51318">
    <property type="entry name" value="TAT"/>
    <property type="match status" value="1"/>
</dbReference>
<dbReference type="CDD" id="cd07012">
    <property type="entry name" value="PBP2_Bug_TTT"/>
    <property type="match status" value="1"/>
</dbReference>
<dbReference type="RefSeq" id="WP_160550969.1">
    <property type="nucleotide sequence ID" value="NZ_CP047650.1"/>
</dbReference>
<dbReference type="PIRSF" id="PIRSF017082">
    <property type="entry name" value="YflP"/>
    <property type="match status" value="1"/>
</dbReference>
<dbReference type="SUPFAM" id="SSF53850">
    <property type="entry name" value="Periplasmic binding protein-like II"/>
    <property type="match status" value="1"/>
</dbReference>
<evidence type="ECO:0000313" key="4">
    <source>
        <dbReference type="Proteomes" id="UP000464787"/>
    </source>
</evidence>
<comment type="similarity">
    <text evidence="1">Belongs to the UPF0065 (bug) family.</text>
</comment>
<feature type="signal peptide" evidence="2">
    <location>
        <begin position="1"/>
        <end position="29"/>
    </location>
</feature>
<dbReference type="Pfam" id="PF03401">
    <property type="entry name" value="TctC"/>
    <property type="match status" value="1"/>
</dbReference>
<reference evidence="3 4" key="1">
    <citation type="submission" date="2020-01" db="EMBL/GenBank/DDBJ databases">
        <title>Genome sequencing of strain KACC 21265.</title>
        <authorList>
            <person name="Heo J."/>
            <person name="Kim S.-J."/>
            <person name="Kim J.-S."/>
            <person name="Hong S.-B."/>
            <person name="Kwon S.-W."/>
        </authorList>
    </citation>
    <scope>NUCLEOTIDE SEQUENCE [LARGE SCALE GENOMIC DNA]</scope>
    <source>
        <strain evidence="3 4">KACC 21265</strain>
    </source>
</reference>
<dbReference type="InterPro" id="IPR006311">
    <property type="entry name" value="TAT_signal"/>
</dbReference>
<dbReference type="Gene3D" id="3.40.190.150">
    <property type="entry name" value="Bordetella uptake gene, domain 1"/>
    <property type="match status" value="1"/>
</dbReference>
<evidence type="ECO:0000256" key="1">
    <source>
        <dbReference type="ARBA" id="ARBA00006987"/>
    </source>
</evidence>
<accession>A0A857J329</accession>
<dbReference type="KEGG" id="xyk:GT347_05295"/>
<dbReference type="Gene3D" id="3.40.190.10">
    <property type="entry name" value="Periplasmic binding protein-like II"/>
    <property type="match status" value="1"/>
</dbReference>
<dbReference type="PANTHER" id="PTHR42928:SF5">
    <property type="entry name" value="BLR1237 PROTEIN"/>
    <property type="match status" value="1"/>
</dbReference>
<dbReference type="Proteomes" id="UP000464787">
    <property type="component" value="Chromosome"/>
</dbReference>
<proteinExistence type="inferred from homology"/>
<protein>
    <submittedName>
        <fullName evidence="3">Tripartite tricarboxylate transporter substrate binding protein</fullName>
    </submittedName>
</protein>
<feature type="chain" id="PRO_5032310516" evidence="2">
    <location>
        <begin position="30"/>
        <end position="332"/>
    </location>
</feature>
<sequence>MRKTLFPPGRRGLLLAGAGLAAAASGANAWAQAYPNRAIKLVVPFPPGGSVDTVARVIAPQLQAQLGQPVVIENRPGANSVLGAQHVKRSAPDGYTLLLNASLQVVNPLIMVGTTTYDTQKDFTPVTYLGALPQLVIVSAHSPYTTLQQLLADARQRPGEVQWATAAYGAAGHLAAELLKVKARVDMPIVPYKGGAPAINDLIGMHVAAMVEPMASAYPQVKGGSLRALAVTTPKRLPQLPELPTVAESGFPDFDMPSWYGIWTPAGTPADIVGRLNSEFKAVMQAPAVVSRLSSMFFQTVASSPSEFSTFIAREAALDQELVSAAQIRLNE</sequence>
<keyword evidence="2" id="KW-0732">Signal</keyword>
<gene>
    <name evidence="3" type="ORF">GT347_05295</name>
</gene>
<organism evidence="3 4">
    <name type="scientific">Xylophilus rhododendri</name>
    <dbReference type="NCBI Taxonomy" id="2697032"/>
    <lineage>
        <taxon>Bacteria</taxon>
        <taxon>Pseudomonadati</taxon>
        <taxon>Pseudomonadota</taxon>
        <taxon>Betaproteobacteria</taxon>
        <taxon>Burkholderiales</taxon>
        <taxon>Xylophilus</taxon>
    </lineage>
</organism>
<evidence type="ECO:0000313" key="3">
    <source>
        <dbReference type="EMBL" id="QHI97451.1"/>
    </source>
</evidence>
<evidence type="ECO:0000256" key="2">
    <source>
        <dbReference type="SAM" id="SignalP"/>
    </source>
</evidence>
<dbReference type="AlphaFoldDB" id="A0A857J329"/>
<name>A0A857J329_9BURK</name>
<dbReference type="EMBL" id="CP047650">
    <property type="protein sequence ID" value="QHI97451.1"/>
    <property type="molecule type" value="Genomic_DNA"/>
</dbReference>
<dbReference type="InterPro" id="IPR042100">
    <property type="entry name" value="Bug_dom1"/>
</dbReference>
<dbReference type="PANTHER" id="PTHR42928">
    <property type="entry name" value="TRICARBOXYLATE-BINDING PROTEIN"/>
    <property type="match status" value="1"/>
</dbReference>